<dbReference type="InterPro" id="IPR017850">
    <property type="entry name" value="Alkaline_phosphatase_core_sf"/>
</dbReference>
<dbReference type="InterPro" id="IPR010869">
    <property type="entry name" value="DUF1501"/>
</dbReference>
<protein>
    <submittedName>
        <fullName evidence="1">DUF1501 domain-containing protein</fullName>
    </submittedName>
</protein>
<comment type="caution">
    <text evidence="1">The sequence shown here is derived from an EMBL/GenBank/DDBJ whole genome shotgun (WGS) entry which is preliminary data.</text>
</comment>
<accession>A0A7C4QTF1</accession>
<dbReference type="PANTHER" id="PTHR43737">
    <property type="entry name" value="BLL7424 PROTEIN"/>
    <property type="match status" value="1"/>
</dbReference>
<organism evidence="1">
    <name type="scientific">Schlesneria paludicola</name>
    <dbReference type="NCBI Taxonomy" id="360056"/>
    <lineage>
        <taxon>Bacteria</taxon>
        <taxon>Pseudomonadati</taxon>
        <taxon>Planctomycetota</taxon>
        <taxon>Planctomycetia</taxon>
        <taxon>Planctomycetales</taxon>
        <taxon>Planctomycetaceae</taxon>
        <taxon>Schlesneria</taxon>
    </lineage>
</organism>
<evidence type="ECO:0000313" key="1">
    <source>
        <dbReference type="EMBL" id="HGT40429.1"/>
    </source>
</evidence>
<reference evidence="1" key="1">
    <citation type="journal article" date="2020" name="mSystems">
        <title>Genome- and Community-Level Interaction Insights into Carbon Utilization and Element Cycling Functions of Hydrothermarchaeota in Hydrothermal Sediment.</title>
        <authorList>
            <person name="Zhou Z."/>
            <person name="Liu Y."/>
            <person name="Xu W."/>
            <person name="Pan J."/>
            <person name="Luo Z.H."/>
            <person name="Li M."/>
        </authorList>
    </citation>
    <scope>NUCLEOTIDE SEQUENCE [LARGE SCALE GENOMIC DNA]</scope>
    <source>
        <strain evidence="1">SpSt-508</strain>
    </source>
</reference>
<dbReference type="AlphaFoldDB" id="A0A7C4QTF1"/>
<dbReference type="Gene3D" id="3.40.720.10">
    <property type="entry name" value="Alkaline Phosphatase, subunit A"/>
    <property type="match status" value="1"/>
</dbReference>
<dbReference type="EMBL" id="DSVQ01000016">
    <property type="protein sequence ID" value="HGT40429.1"/>
    <property type="molecule type" value="Genomic_DNA"/>
</dbReference>
<name>A0A7C4QTF1_9PLAN</name>
<dbReference type="Pfam" id="PF07394">
    <property type="entry name" value="DUF1501"/>
    <property type="match status" value="1"/>
</dbReference>
<dbReference type="PROSITE" id="PS51318">
    <property type="entry name" value="TAT"/>
    <property type="match status" value="1"/>
</dbReference>
<dbReference type="InterPro" id="IPR006311">
    <property type="entry name" value="TAT_signal"/>
</dbReference>
<dbReference type="SUPFAM" id="SSF53649">
    <property type="entry name" value="Alkaline phosphatase-like"/>
    <property type="match status" value="1"/>
</dbReference>
<dbReference type="PANTHER" id="PTHR43737:SF1">
    <property type="entry name" value="DUF1501 DOMAIN-CONTAINING PROTEIN"/>
    <property type="match status" value="1"/>
</dbReference>
<sequence length="499" mass="55060">MSCDRRDFLSFAVHGLGATAALSLLMRQGVVTAGVPQESVPPCPHFAAPCKRVIHIYLCGGLSHLDSFDYKPELTRYHGQPLPSSEKPETFFGKIGLLRKNDWEFRQHGAAGLWISDLFPHLAACADELTIIRSMRADSANHTPATFQANTGFRLNGFPVLGAWLSYGMGCEADDLPAYVVLPDPRGMPAGGTINWTNGFLPARHQGVAFRSKGQPIEDLFPADISAPATVLRAESEGGPPEVVSPRPVRYDPERENATRGFIAALNERHRQTRPESELEARVRSYELAAKMQLSVPAVTDLSGETQATQQAYGLNRPETADFGRRCLLARRLLEQGVRFVQLFSGGSFGSPRINWDGHENVKENHTQEAVRVDQPTATLLRDLRQRGLLDDTLVLFTTEFGRTPFAQSEANTLGAGRDHNMYGFSVWMAGGGLKHGVAYGSTDDIGWKAVERVVTWPDFHATVLHLLGIDHTRLTYYHNGIQRRLTNVHGEVISDILS</sequence>
<proteinExistence type="predicted"/>
<gene>
    <name evidence="1" type="ORF">ENS64_14380</name>
</gene>